<feature type="domain" description="ABC transmembrane type-1" evidence="10">
    <location>
        <begin position="110"/>
        <end position="403"/>
    </location>
</feature>
<dbReference type="Proteomes" id="UP000031535">
    <property type="component" value="Unassembled WGS sequence"/>
</dbReference>
<evidence type="ECO:0000256" key="1">
    <source>
        <dbReference type="ARBA" id="ARBA00004429"/>
    </source>
</evidence>
<protein>
    <submittedName>
        <fullName evidence="11">Glutamate Aspartate transport system permease protein GltJ</fullName>
    </submittedName>
</protein>
<evidence type="ECO:0000256" key="3">
    <source>
        <dbReference type="ARBA" id="ARBA00022448"/>
    </source>
</evidence>
<keyword evidence="4" id="KW-1003">Cell membrane</keyword>
<feature type="transmembrane region" description="Helical" evidence="9">
    <location>
        <begin position="41"/>
        <end position="62"/>
    </location>
</feature>
<feature type="transmembrane region" description="Helical" evidence="9">
    <location>
        <begin position="381"/>
        <end position="406"/>
    </location>
</feature>
<dbReference type="GO" id="GO:0006865">
    <property type="term" value="P:amino acid transport"/>
    <property type="evidence" value="ECO:0007669"/>
    <property type="project" value="UniProtKB-KW"/>
</dbReference>
<evidence type="ECO:0000256" key="5">
    <source>
        <dbReference type="ARBA" id="ARBA00022692"/>
    </source>
</evidence>
<evidence type="ECO:0000259" key="10">
    <source>
        <dbReference type="PROSITE" id="PS50928"/>
    </source>
</evidence>
<name>A0A0C2I7B7_9PSED</name>
<dbReference type="NCBIfam" id="TIGR01726">
    <property type="entry name" value="HEQRo_perm_3TM"/>
    <property type="match status" value="1"/>
</dbReference>
<dbReference type="EMBL" id="JXDG01000011">
    <property type="protein sequence ID" value="KIH85101.1"/>
    <property type="molecule type" value="Genomic_DNA"/>
</dbReference>
<evidence type="ECO:0000256" key="7">
    <source>
        <dbReference type="ARBA" id="ARBA00022989"/>
    </source>
</evidence>
<dbReference type="SUPFAM" id="SSF161098">
    <property type="entry name" value="MetI-like"/>
    <property type="match status" value="2"/>
</dbReference>
<keyword evidence="8 9" id="KW-0472">Membrane</keyword>
<feature type="transmembrane region" description="Helical" evidence="9">
    <location>
        <begin position="105"/>
        <end position="131"/>
    </location>
</feature>
<evidence type="ECO:0000256" key="4">
    <source>
        <dbReference type="ARBA" id="ARBA00022475"/>
    </source>
</evidence>
<feature type="transmembrane region" description="Helical" evidence="9">
    <location>
        <begin position="193"/>
        <end position="220"/>
    </location>
</feature>
<dbReference type="PATRIC" id="fig|226910.6.peg.1082"/>
<keyword evidence="6" id="KW-0029">Amino-acid transport</keyword>
<evidence type="ECO:0000256" key="8">
    <source>
        <dbReference type="ARBA" id="ARBA00023136"/>
    </source>
</evidence>
<comment type="subcellular location">
    <subcellularLocation>
        <location evidence="1">Cell inner membrane</location>
        <topology evidence="1">Multi-pass membrane protein</topology>
    </subcellularLocation>
    <subcellularLocation>
        <location evidence="9">Cell membrane</location>
        <topology evidence="9">Multi-pass membrane protein</topology>
    </subcellularLocation>
</comment>
<sequence length="415" mass="45709">MTYRPAGQLPGDVPVPFFLGHSMQNQIGAPKQRLSLSDPKVRAWLFQIITIVAVVSLGWYLFHNTQTNLQHRGITSGFGFLERSAGFGIAQHLIDYTESDSYSRVFVIGLLNTLLVTFIGVILATLLGFIIGVSRLSSNWVLNKLATVYIEVFRNIPPLLQILFWYFAVFLTMPGPRNSHNFGDTFFVSSRGLNMPAAIASAGFWPFVISVVLAIVAIVLMSRWATKRFEETGVPFHKFWVGLALFLVIPALCTLVFGAPVHWEVPTLQGFNFVGGWVLIPELLALTLALTIYTAAFIAEIVRSGIKSVSHGQTEAARSLGLRNGPTLRKVIIPQALRVIIPPLTSQYLNLAKNSSLAAGIGYPEMVSLFAGTVLNQTGQAIEVIAITMSVYLAISISISLLMNWYNKRIALIER</sequence>
<dbReference type="Gene3D" id="1.10.3720.10">
    <property type="entry name" value="MetI-like"/>
    <property type="match status" value="1"/>
</dbReference>
<accession>A0A0C2I7B7</accession>
<dbReference type="InterPro" id="IPR000515">
    <property type="entry name" value="MetI-like"/>
</dbReference>
<dbReference type="STRING" id="226910.UCMB321_1089"/>
<keyword evidence="3 9" id="KW-0813">Transport</keyword>
<keyword evidence="5 9" id="KW-0812">Transmembrane</keyword>
<evidence type="ECO:0000256" key="2">
    <source>
        <dbReference type="ARBA" id="ARBA00010072"/>
    </source>
</evidence>
<dbReference type="InterPro" id="IPR010065">
    <property type="entry name" value="AA_ABC_transptr_permease_3TM"/>
</dbReference>
<dbReference type="PANTHER" id="PTHR30614:SF37">
    <property type="entry name" value="AMINO-ACID ABC TRANSPORTER PERMEASE PROTEIN YHDX-RELATED"/>
    <property type="match status" value="1"/>
</dbReference>
<dbReference type="AlphaFoldDB" id="A0A0C2I7B7"/>
<comment type="similarity">
    <text evidence="2">Belongs to the binding-protein-dependent transport system permease family. HisMQ subfamily.</text>
</comment>
<dbReference type="CDD" id="cd06261">
    <property type="entry name" value="TM_PBP2"/>
    <property type="match status" value="1"/>
</dbReference>
<organism evidence="11 12">
    <name type="scientific">Pseudomonas batumici</name>
    <dbReference type="NCBI Taxonomy" id="226910"/>
    <lineage>
        <taxon>Bacteria</taxon>
        <taxon>Pseudomonadati</taxon>
        <taxon>Pseudomonadota</taxon>
        <taxon>Gammaproteobacteria</taxon>
        <taxon>Pseudomonadales</taxon>
        <taxon>Pseudomonadaceae</taxon>
        <taxon>Pseudomonas</taxon>
    </lineage>
</organism>
<feature type="transmembrane region" description="Helical" evidence="9">
    <location>
        <begin position="152"/>
        <end position="173"/>
    </location>
</feature>
<keyword evidence="12" id="KW-1185">Reference proteome</keyword>
<dbReference type="InterPro" id="IPR043429">
    <property type="entry name" value="ArtM/GltK/GlnP/TcyL/YhdX-like"/>
</dbReference>
<evidence type="ECO:0000256" key="9">
    <source>
        <dbReference type="RuleBase" id="RU363032"/>
    </source>
</evidence>
<dbReference type="PROSITE" id="PS50928">
    <property type="entry name" value="ABC_TM1"/>
    <property type="match status" value="1"/>
</dbReference>
<dbReference type="Pfam" id="PF00528">
    <property type="entry name" value="BPD_transp_1"/>
    <property type="match status" value="1"/>
</dbReference>
<gene>
    <name evidence="11" type="ORF">UCMB321_1089</name>
</gene>
<proteinExistence type="inferred from homology"/>
<keyword evidence="7 9" id="KW-1133">Transmembrane helix</keyword>
<dbReference type="InterPro" id="IPR035906">
    <property type="entry name" value="MetI-like_sf"/>
</dbReference>
<evidence type="ECO:0000313" key="12">
    <source>
        <dbReference type="Proteomes" id="UP000031535"/>
    </source>
</evidence>
<dbReference type="PANTHER" id="PTHR30614">
    <property type="entry name" value="MEMBRANE COMPONENT OF AMINO ACID ABC TRANSPORTER"/>
    <property type="match status" value="1"/>
</dbReference>
<feature type="transmembrane region" description="Helical" evidence="9">
    <location>
        <begin position="240"/>
        <end position="263"/>
    </location>
</feature>
<feature type="transmembrane region" description="Helical" evidence="9">
    <location>
        <begin position="357"/>
        <end position="375"/>
    </location>
</feature>
<dbReference type="GO" id="GO:0043190">
    <property type="term" value="C:ATP-binding cassette (ABC) transporter complex"/>
    <property type="evidence" value="ECO:0007669"/>
    <property type="project" value="InterPro"/>
</dbReference>
<feature type="transmembrane region" description="Helical" evidence="9">
    <location>
        <begin position="283"/>
        <end position="302"/>
    </location>
</feature>
<comment type="caution">
    <text evidence="11">The sequence shown here is derived from an EMBL/GenBank/DDBJ whole genome shotgun (WGS) entry which is preliminary data.</text>
</comment>
<dbReference type="GO" id="GO:0022857">
    <property type="term" value="F:transmembrane transporter activity"/>
    <property type="evidence" value="ECO:0007669"/>
    <property type="project" value="InterPro"/>
</dbReference>
<reference evidence="11 12" key="1">
    <citation type="submission" date="2015-01" db="EMBL/GenBank/DDBJ databases">
        <title>Complete genome of Pseudomonas batumici UCM B-321 producer of the batumin antibiotic with strong antistaphilococcal and potential anticancer activity.</title>
        <authorList>
            <person name="Klochko V.V."/>
            <person name="Zelena L.B."/>
            <person name="Elena K.A."/>
            <person name="Reva O.N."/>
        </authorList>
    </citation>
    <scope>NUCLEOTIDE SEQUENCE [LARGE SCALE GENOMIC DNA]</scope>
    <source>
        <strain evidence="11 12">UCM B-321</strain>
    </source>
</reference>
<evidence type="ECO:0000256" key="6">
    <source>
        <dbReference type="ARBA" id="ARBA00022970"/>
    </source>
</evidence>
<evidence type="ECO:0000313" key="11">
    <source>
        <dbReference type="EMBL" id="KIH85101.1"/>
    </source>
</evidence>